<feature type="compositionally biased region" description="Polar residues" evidence="1">
    <location>
        <begin position="135"/>
        <end position="154"/>
    </location>
</feature>
<feature type="domain" description="DUF7514" evidence="2">
    <location>
        <begin position="226"/>
        <end position="419"/>
    </location>
</feature>
<dbReference type="Pfam" id="PF24355">
    <property type="entry name" value="DUF7514"/>
    <property type="match status" value="1"/>
</dbReference>
<feature type="compositionally biased region" description="Polar residues" evidence="1">
    <location>
        <begin position="161"/>
        <end position="175"/>
    </location>
</feature>
<feature type="compositionally biased region" description="Low complexity" evidence="1">
    <location>
        <begin position="114"/>
        <end position="127"/>
    </location>
</feature>
<feature type="region of interest" description="Disordered" evidence="1">
    <location>
        <begin position="389"/>
        <end position="411"/>
    </location>
</feature>
<feature type="compositionally biased region" description="Basic and acidic residues" evidence="1">
    <location>
        <begin position="595"/>
        <end position="624"/>
    </location>
</feature>
<dbReference type="AlphaFoldDB" id="A0A0F4YQ86"/>
<dbReference type="InterPro" id="IPR055936">
    <property type="entry name" value="DUF7514"/>
</dbReference>
<evidence type="ECO:0000256" key="1">
    <source>
        <dbReference type="SAM" id="MobiDB-lite"/>
    </source>
</evidence>
<dbReference type="PANTHER" id="PTHR39611">
    <property type="entry name" value="HYDROXYPROLINE-RICH GLYCOPROTEIN DZ-HRGP-RELATED"/>
    <property type="match status" value="1"/>
</dbReference>
<evidence type="ECO:0000259" key="2">
    <source>
        <dbReference type="Pfam" id="PF24355"/>
    </source>
</evidence>
<feature type="region of interest" description="Disordered" evidence="1">
    <location>
        <begin position="434"/>
        <end position="654"/>
    </location>
</feature>
<dbReference type="EMBL" id="LASV01000298">
    <property type="protein sequence ID" value="KKA20011.1"/>
    <property type="molecule type" value="Genomic_DNA"/>
</dbReference>
<sequence>MAYDGYRGSPSSYGPPASQDEFAEPRSPSSVSYIPPYPSHYASDQIQMPQPRMASSQLYPPPSSNPNTQGHVNYAASSATNKAENLGFLTPELISHITAIVIQQLKAYGLDNLQGPQQQQQQQQQQTAPPPQAPSYTESSASGTGRSIYTPPSNESHECDSSQLQNRTGQASFTSPRPAAAPAPERGKSPSNQYSDHGQKEFRPKAPTRVPTWGDMTTLERIWGKLFEDGKPTEKLGQFLRGIAVYLLNSDSPLQIQEYPPGDTIVIVPEKLRKFYEDTKVPEDTYPWHGAYQAYHSYPIRIYILRPGIFITKAFWLDIFNHSSNISRLYREFEVEHHLVQEKLHEQPDIPGLTPRGFARWATLLIQAHPDREFARLKKAVLHMPISNPDSKERFPKEIPRRLFPSSPDSALREKLERSIREICRVNFPSITAEERPKTPLRRNPAAAASTDQFSSSGDRVHRTRSTSSSAVVDEDDEPAPTAPIERERKPYTAQPGGGKVYDDDRPLHVETGSAGARKKEFLSTPTSAPGHRASHSYGQEPSYLRASSTKRGRTRSSSFGVSGQGDYRHSESDLLGYGSSRGYGGLSSAEDVIDDSRRYRDYDRDDALRERERERERRYHDLGSDATWSDEDYYRGLLGGQGGSGGKTRSGYR</sequence>
<name>A0A0F4YQ86_RASE3</name>
<protein>
    <recommendedName>
        <fullName evidence="2">DUF7514 domain-containing protein</fullName>
    </recommendedName>
</protein>
<feature type="region of interest" description="Disordered" evidence="1">
    <location>
        <begin position="1"/>
        <end position="72"/>
    </location>
</feature>
<feature type="compositionally biased region" description="Gly residues" evidence="1">
    <location>
        <begin position="638"/>
        <end position="654"/>
    </location>
</feature>
<dbReference type="RefSeq" id="XP_013326623.1">
    <property type="nucleotide sequence ID" value="XM_013471169.1"/>
</dbReference>
<feature type="region of interest" description="Disordered" evidence="1">
    <location>
        <begin position="114"/>
        <end position="212"/>
    </location>
</feature>
<feature type="compositionally biased region" description="Low complexity" evidence="1">
    <location>
        <begin position="25"/>
        <end position="34"/>
    </location>
</feature>
<dbReference type="GeneID" id="25318304"/>
<evidence type="ECO:0000313" key="4">
    <source>
        <dbReference type="Proteomes" id="UP000053958"/>
    </source>
</evidence>
<dbReference type="PANTHER" id="PTHR39611:SF1">
    <property type="entry name" value="HYDROXYPROLINE-RICH GLYCOPROTEIN DZ-HRGP"/>
    <property type="match status" value="1"/>
</dbReference>
<gene>
    <name evidence="3" type="ORF">T310_5984</name>
</gene>
<dbReference type="Proteomes" id="UP000053958">
    <property type="component" value="Unassembled WGS sequence"/>
</dbReference>
<feature type="compositionally biased region" description="Basic and acidic residues" evidence="1">
    <location>
        <begin position="390"/>
        <end position="401"/>
    </location>
</feature>
<organism evidence="3 4">
    <name type="scientific">Rasamsonia emersonii (strain ATCC 16479 / CBS 393.64 / IMI 116815)</name>
    <dbReference type="NCBI Taxonomy" id="1408163"/>
    <lineage>
        <taxon>Eukaryota</taxon>
        <taxon>Fungi</taxon>
        <taxon>Dikarya</taxon>
        <taxon>Ascomycota</taxon>
        <taxon>Pezizomycotina</taxon>
        <taxon>Eurotiomycetes</taxon>
        <taxon>Eurotiomycetidae</taxon>
        <taxon>Eurotiales</taxon>
        <taxon>Trichocomaceae</taxon>
        <taxon>Rasamsonia</taxon>
    </lineage>
</organism>
<dbReference type="STRING" id="1408163.A0A0F4YQ86"/>
<dbReference type="OrthoDB" id="5413703at2759"/>
<evidence type="ECO:0000313" key="3">
    <source>
        <dbReference type="EMBL" id="KKA20011.1"/>
    </source>
</evidence>
<accession>A0A0F4YQ86</accession>
<feature type="compositionally biased region" description="Polar residues" evidence="1">
    <location>
        <begin position="42"/>
        <end position="58"/>
    </location>
</feature>
<comment type="caution">
    <text evidence="3">The sequence shown here is derived from an EMBL/GenBank/DDBJ whole genome shotgun (WGS) entry which is preliminary data.</text>
</comment>
<reference evidence="3 4" key="1">
    <citation type="submission" date="2015-04" db="EMBL/GenBank/DDBJ databases">
        <authorList>
            <person name="Heijne W.H."/>
            <person name="Fedorova N.D."/>
            <person name="Nierman W.C."/>
            <person name="Vollebregt A.W."/>
            <person name="Zhao Z."/>
            <person name="Wu L."/>
            <person name="Kumar M."/>
            <person name="Stam H."/>
            <person name="van den Berg M.A."/>
            <person name="Pel H.J."/>
        </authorList>
    </citation>
    <scope>NUCLEOTIDE SEQUENCE [LARGE SCALE GENOMIC DNA]</scope>
    <source>
        <strain evidence="3 4">CBS 393.64</strain>
    </source>
</reference>
<proteinExistence type="predicted"/>
<keyword evidence="4" id="KW-1185">Reference proteome</keyword>